<dbReference type="SUPFAM" id="SSF53850">
    <property type="entry name" value="Periplasmic binding protein-like II"/>
    <property type="match status" value="1"/>
</dbReference>
<sequence>MPRILLFTLTLFFAACSFAAPQEIELANGEWPPLLGANLPQYGYASQIVSRAFALENIQVKYQFYPWKRSLDVARSGKVNGSLLWVDNAERRQDFLYSDPVYRSKVVLFFHRDRPIYWSHLKDLKGHRLGLTHGYFYGEALTQLIQSQQLQSDIGNNDAQNFAKLLAKRIDAFPCEEAVGMHLIRHNLGSKALEQLNISTQIIHEEPMYLLISRKTPNAELLLQRFNQGLAKMQASGELNAILKAAQLR</sequence>
<dbReference type="PROSITE" id="PS51257">
    <property type="entry name" value="PROKAR_LIPOPROTEIN"/>
    <property type="match status" value="1"/>
</dbReference>
<dbReference type="RefSeq" id="WP_173532808.1">
    <property type="nucleotide sequence ID" value="NZ_CP054143.1"/>
</dbReference>
<dbReference type="InterPro" id="IPR001638">
    <property type="entry name" value="Solute-binding_3/MltF_N"/>
</dbReference>
<accession>A0A6M8SQA2</accession>
<feature type="chain" id="PRO_5026727779" evidence="2">
    <location>
        <begin position="20"/>
        <end position="249"/>
    </location>
</feature>
<dbReference type="Gene3D" id="3.40.190.10">
    <property type="entry name" value="Periplasmic binding protein-like II"/>
    <property type="match status" value="2"/>
</dbReference>
<dbReference type="AlphaFoldDB" id="A0A6M8SQA2"/>
<reference evidence="4 5" key="1">
    <citation type="submission" date="2020-05" db="EMBL/GenBank/DDBJ databases">
        <title>Complete genome sequence of Deefgea sp. D17.</title>
        <authorList>
            <person name="Bae J.-W."/>
            <person name="Han J.E."/>
        </authorList>
    </citation>
    <scope>NUCLEOTIDE SEQUENCE [LARGE SCALE GENOMIC DNA]</scope>
    <source>
        <strain evidence="4 5">D17</strain>
    </source>
</reference>
<evidence type="ECO:0000256" key="1">
    <source>
        <dbReference type="ARBA" id="ARBA00022729"/>
    </source>
</evidence>
<dbReference type="PANTHER" id="PTHR35936">
    <property type="entry name" value="MEMBRANE-BOUND LYTIC MUREIN TRANSGLYCOSYLASE F"/>
    <property type="match status" value="1"/>
</dbReference>
<feature type="domain" description="Solute-binding protein family 3/N-terminal" evidence="3">
    <location>
        <begin position="43"/>
        <end position="244"/>
    </location>
</feature>
<gene>
    <name evidence="4" type="ORF">HQN60_06070</name>
</gene>
<keyword evidence="5" id="KW-1185">Reference proteome</keyword>
<organism evidence="4 5">
    <name type="scientific">Deefgea piscis</name>
    <dbReference type="NCBI Taxonomy" id="2739061"/>
    <lineage>
        <taxon>Bacteria</taxon>
        <taxon>Pseudomonadati</taxon>
        <taxon>Pseudomonadota</taxon>
        <taxon>Betaproteobacteria</taxon>
        <taxon>Neisseriales</taxon>
        <taxon>Chitinibacteraceae</taxon>
        <taxon>Deefgea</taxon>
    </lineage>
</organism>
<evidence type="ECO:0000313" key="4">
    <source>
        <dbReference type="EMBL" id="QKJ66304.1"/>
    </source>
</evidence>
<name>A0A6M8SQA2_9NEIS</name>
<feature type="signal peptide" evidence="2">
    <location>
        <begin position="1"/>
        <end position="19"/>
    </location>
</feature>
<dbReference type="PANTHER" id="PTHR35936:SF25">
    <property type="entry name" value="ABC TRANSPORTER SUBSTRATE-BINDING PROTEIN"/>
    <property type="match status" value="1"/>
</dbReference>
<dbReference type="EMBL" id="CP054143">
    <property type="protein sequence ID" value="QKJ66304.1"/>
    <property type="molecule type" value="Genomic_DNA"/>
</dbReference>
<dbReference type="KEGG" id="dee:HQN60_06070"/>
<keyword evidence="1 2" id="KW-0732">Signal</keyword>
<evidence type="ECO:0000313" key="5">
    <source>
        <dbReference type="Proteomes" id="UP000504844"/>
    </source>
</evidence>
<evidence type="ECO:0000259" key="3">
    <source>
        <dbReference type="Pfam" id="PF00497"/>
    </source>
</evidence>
<dbReference type="Proteomes" id="UP000504844">
    <property type="component" value="Chromosome"/>
</dbReference>
<proteinExistence type="predicted"/>
<evidence type="ECO:0000256" key="2">
    <source>
        <dbReference type="SAM" id="SignalP"/>
    </source>
</evidence>
<dbReference type="Pfam" id="PF00497">
    <property type="entry name" value="SBP_bac_3"/>
    <property type="match status" value="1"/>
</dbReference>
<protein>
    <submittedName>
        <fullName evidence="4">Transporter substrate-binding domain-containing protein</fullName>
    </submittedName>
</protein>